<name>A0A1B2HS48_9PSEU</name>
<dbReference type="EMBL" id="CP016793">
    <property type="protein sequence ID" value="ANZ40549.1"/>
    <property type="molecule type" value="Genomic_DNA"/>
</dbReference>
<sequence length="272" mass="30542">MLPLDIPDLAGELALIDAETAPDEYDAFTFGRWVSYVLANESGAQNDSAFRPHSGELTTTDLGDRLPGIMAFVRRHFTTTALQWVRIFGLQDGILAPHRDFLEFDRPGVRVQVPLRTSEGSLHSENSTVYHLRAGEVWQIQTVDPHSAYSAPGPARLSLCLDFAGDGFDPERDIHHTIPATDDVRIMRRPPISEQEIAGLVDTLGPLTRESAKSIFRALAITHFERASDATDVFTWFKRAATRCGDEKLIALAEDFRVFCLEKRAWRESFTW</sequence>
<keyword evidence="3" id="KW-1185">Reference proteome</keyword>
<dbReference type="InterPro" id="IPR008035">
    <property type="entry name" value="Pro_3_hydrox_C"/>
</dbReference>
<organism evidence="2 3">
    <name type="scientific">Lentzea guizhouensis</name>
    <dbReference type="NCBI Taxonomy" id="1586287"/>
    <lineage>
        <taxon>Bacteria</taxon>
        <taxon>Bacillati</taxon>
        <taxon>Actinomycetota</taxon>
        <taxon>Actinomycetes</taxon>
        <taxon>Pseudonocardiales</taxon>
        <taxon>Pseudonocardiaceae</taxon>
        <taxon>Lentzea</taxon>
    </lineage>
</organism>
<dbReference type="Pfam" id="PF05373">
    <property type="entry name" value="Pro_3_hydrox_C"/>
    <property type="match status" value="1"/>
</dbReference>
<dbReference type="AlphaFoldDB" id="A0A1B2HS48"/>
<evidence type="ECO:0000313" key="3">
    <source>
        <dbReference type="Proteomes" id="UP000093053"/>
    </source>
</evidence>
<protein>
    <recommendedName>
        <fullName evidence="1">L-proline 3-hydroxylase C-terminal domain-containing protein</fullName>
    </recommendedName>
</protein>
<gene>
    <name evidence="2" type="ORF">BBK82_35640</name>
</gene>
<accession>A0A1B2HS48</accession>
<reference evidence="2 3" key="1">
    <citation type="submission" date="2016-07" db="EMBL/GenBank/DDBJ databases">
        <title>Complete genome sequence of the Lentzea guizhouensis DHS C013.</title>
        <authorList>
            <person name="Cao C."/>
        </authorList>
    </citation>
    <scope>NUCLEOTIDE SEQUENCE [LARGE SCALE GENOMIC DNA]</scope>
    <source>
        <strain evidence="2 3">DHS C013</strain>
    </source>
</reference>
<dbReference type="InterPro" id="IPR030936">
    <property type="entry name" value="Nonproteo_OH"/>
</dbReference>
<proteinExistence type="predicted"/>
<dbReference type="InterPro" id="IPR027443">
    <property type="entry name" value="IPNS-like_sf"/>
</dbReference>
<dbReference type="SUPFAM" id="SSF51197">
    <property type="entry name" value="Clavaminate synthase-like"/>
    <property type="match status" value="1"/>
</dbReference>
<dbReference type="InterPro" id="IPR037037">
    <property type="entry name" value="Pro_3_hydrox_C_sf"/>
</dbReference>
<dbReference type="Gene3D" id="1.10.1720.10">
    <property type="entry name" value="L-proline 3-hydroxylase, C-terminal domain"/>
    <property type="match status" value="1"/>
</dbReference>
<dbReference type="Proteomes" id="UP000093053">
    <property type="component" value="Chromosome"/>
</dbReference>
<evidence type="ECO:0000313" key="2">
    <source>
        <dbReference type="EMBL" id="ANZ40549.1"/>
    </source>
</evidence>
<dbReference type="NCBIfam" id="TIGR04531">
    <property type="entry name" value="nonproteo_OH"/>
    <property type="match status" value="1"/>
</dbReference>
<dbReference type="Gene3D" id="2.60.120.330">
    <property type="entry name" value="B-lactam Antibiotic, Isopenicillin N Synthase, Chain"/>
    <property type="match status" value="1"/>
</dbReference>
<dbReference type="GO" id="GO:0016706">
    <property type="term" value="F:2-oxoglutarate-dependent dioxygenase activity"/>
    <property type="evidence" value="ECO:0007669"/>
    <property type="project" value="InterPro"/>
</dbReference>
<evidence type="ECO:0000259" key="1">
    <source>
        <dbReference type="Pfam" id="PF05373"/>
    </source>
</evidence>
<dbReference type="KEGG" id="led:BBK82_35640"/>
<feature type="domain" description="L-proline 3-hydroxylase C-terminal" evidence="1">
    <location>
        <begin position="189"/>
        <end position="267"/>
    </location>
</feature>